<keyword evidence="4" id="KW-0732">Signal</keyword>
<keyword evidence="5" id="KW-0472">Membrane</keyword>
<evidence type="ECO:0000259" key="8">
    <source>
        <dbReference type="Pfam" id="PF05504"/>
    </source>
</evidence>
<dbReference type="PANTHER" id="PTHR35789:SF1">
    <property type="entry name" value="SPORE GERMINATION PROTEIN B3"/>
    <property type="match status" value="1"/>
</dbReference>
<evidence type="ECO:0000256" key="5">
    <source>
        <dbReference type="ARBA" id="ARBA00023136"/>
    </source>
</evidence>
<evidence type="ECO:0000256" key="3">
    <source>
        <dbReference type="ARBA" id="ARBA00022544"/>
    </source>
</evidence>
<dbReference type="Proteomes" id="UP000502248">
    <property type="component" value="Chromosome"/>
</dbReference>
<feature type="domain" description="Spore germination protein N-terminal" evidence="9">
    <location>
        <begin position="23"/>
        <end position="184"/>
    </location>
</feature>
<evidence type="ECO:0000256" key="1">
    <source>
        <dbReference type="ARBA" id="ARBA00004635"/>
    </source>
</evidence>
<sequence length="355" mass="40441">MKIALFRLPLLLMIIIALSGCWDIKDINKRFLPVVMGISAGQEGKYKIIFQVPNVKGGTQFLEGESKSISKAVDLIRTKSEKEIDLLHVRLFLISQDLAQKSLEDIVDFAMRANDISIKSMVAIVSGDFEKTLFHQIQPTPEVSSYDYFSEEAGWTPNVTINRLWEAFRSAHSYTEDFAVPILEAGRRTLFEFKGSAVISQDRMVGVLSREETLINNIFQEKYSGGTIELTKDASVLIKKVNIRNKARWPSSGPILKSSIQMDVVITENHKEKSNEEVAKDLESLLQARATAISVKLRGLKADILGCGQNFRPRMSSQQLKDWKQIWYPKMRHEIVIRVNIRDNLDFKENLKYTK</sequence>
<feature type="domain" description="Spore germination GerAC-like C-terminal" evidence="8">
    <location>
        <begin position="194"/>
        <end position="343"/>
    </location>
</feature>
<gene>
    <name evidence="10" type="ORF">HH215_01965</name>
</gene>
<dbReference type="GO" id="GO:0009847">
    <property type="term" value="P:spore germination"/>
    <property type="evidence" value="ECO:0007669"/>
    <property type="project" value="InterPro"/>
</dbReference>
<keyword evidence="3" id="KW-0309">Germination</keyword>
<dbReference type="Gene3D" id="3.30.300.210">
    <property type="entry name" value="Nutrient germinant receptor protein C, domain 3"/>
    <property type="match status" value="1"/>
</dbReference>
<dbReference type="PROSITE" id="PS51257">
    <property type="entry name" value="PROKAR_LIPOPROTEIN"/>
    <property type="match status" value="1"/>
</dbReference>
<dbReference type="EMBL" id="CP051680">
    <property type="protein sequence ID" value="QJD82064.1"/>
    <property type="molecule type" value="Genomic_DNA"/>
</dbReference>
<comment type="similarity">
    <text evidence="2">Belongs to the GerABKC lipoprotein family.</text>
</comment>
<dbReference type="GO" id="GO:0016020">
    <property type="term" value="C:membrane"/>
    <property type="evidence" value="ECO:0007669"/>
    <property type="project" value="UniProtKB-SubCell"/>
</dbReference>
<proteinExistence type="inferred from homology"/>
<evidence type="ECO:0000256" key="7">
    <source>
        <dbReference type="ARBA" id="ARBA00023288"/>
    </source>
</evidence>
<evidence type="ECO:0000256" key="4">
    <source>
        <dbReference type="ARBA" id="ARBA00022729"/>
    </source>
</evidence>
<evidence type="ECO:0000259" key="9">
    <source>
        <dbReference type="Pfam" id="PF25198"/>
    </source>
</evidence>
<organism evidence="10 11">
    <name type="scientific">Cohnella herbarum</name>
    <dbReference type="NCBI Taxonomy" id="2728023"/>
    <lineage>
        <taxon>Bacteria</taxon>
        <taxon>Bacillati</taxon>
        <taxon>Bacillota</taxon>
        <taxon>Bacilli</taxon>
        <taxon>Bacillales</taxon>
        <taxon>Paenibacillaceae</taxon>
        <taxon>Cohnella</taxon>
    </lineage>
</organism>
<comment type="subcellular location">
    <subcellularLocation>
        <location evidence="1">Membrane</location>
        <topology evidence="1">Lipid-anchor</topology>
    </subcellularLocation>
</comment>
<keyword evidence="11" id="KW-1185">Reference proteome</keyword>
<dbReference type="Pfam" id="PF25198">
    <property type="entry name" value="Spore_GerAC_N"/>
    <property type="match status" value="1"/>
</dbReference>
<dbReference type="InterPro" id="IPR008844">
    <property type="entry name" value="Spore_GerAC-like"/>
</dbReference>
<dbReference type="KEGG" id="cheb:HH215_01965"/>
<evidence type="ECO:0000256" key="6">
    <source>
        <dbReference type="ARBA" id="ARBA00023139"/>
    </source>
</evidence>
<evidence type="ECO:0000313" key="10">
    <source>
        <dbReference type="EMBL" id="QJD82064.1"/>
    </source>
</evidence>
<keyword evidence="6" id="KW-0564">Palmitate</keyword>
<dbReference type="Pfam" id="PF05504">
    <property type="entry name" value="Spore_GerAC"/>
    <property type="match status" value="1"/>
</dbReference>
<reference evidence="10 11" key="1">
    <citation type="submission" date="2020-04" db="EMBL/GenBank/DDBJ databases">
        <title>Genome sequencing of novel species.</title>
        <authorList>
            <person name="Heo J."/>
            <person name="Kim S.-J."/>
            <person name="Kim J.-S."/>
            <person name="Hong S.-B."/>
            <person name="Kwon S.-W."/>
        </authorList>
    </citation>
    <scope>NUCLEOTIDE SEQUENCE [LARGE SCALE GENOMIC DNA]</scope>
    <source>
        <strain evidence="10 11">MFER-1</strain>
    </source>
</reference>
<keyword evidence="7" id="KW-0449">Lipoprotein</keyword>
<evidence type="ECO:0000313" key="11">
    <source>
        <dbReference type="Proteomes" id="UP000502248"/>
    </source>
</evidence>
<dbReference type="InterPro" id="IPR057336">
    <property type="entry name" value="GerAC_N"/>
</dbReference>
<dbReference type="InterPro" id="IPR038501">
    <property type="entry name" value="Spore_GerAC_C_sf"/>
</dbReference>
<name>A0A7Z2VFR4_9BACL</name>
<dbReference type="PANTHER" id="PTHR35789">
    <property type="entry name" value="SPORE GERMINATION PROTEIN B3"/>
    <property type="match status" value="1"/>
</dbReference>
<evidence type="ECO:0000256" key="2">
    <source>
        <dbReference type="ARBA" id="ARBA00007886"/>
    </source>
</evidence>
<dbReference type="InterPro" id="IPR046953">
    <property type="entry name" value="Spore_GerAC-like_C"/>
</dbReference>
<dbReference type="NCBIfam" id="TIGR02887">
    <property type="entry name" value="spore_ger_x_C"/>
    <property type="match status" value="1"/>
</dbReference>
<dbReference type="RefSeq" id="WP_169278369.1">
    <property type="nucleotide sequence ID" value="NZ_CP051680.1"/>
</dbReference>
<accession>A0A7Z2VFR4</accession>
<protein>
    <submittedName>
        <fullName evidence="10">Ger(X)C family spore germination protein</fullName>
    </submittedName>
</protein>
<dbReference type="AlphaFoldDB" id="A0A7Z2VFR4"/>